<dbReference type="Pfam" id="PF06226">
    <property type="entry name" value="DUF1007"/>
    <property type="match status" value="1"/>
</dbReference>
<dbReference type="RefSeq" id="WP_062768874.1">
    <property type="nucleotide sequence ID" value="NZ_CP121045.1"/>
</dbReference>
<keyword evidence="1" id="KW-0732">Signal</keyword>
<feature type="chain" id="PRO_5007836233" description="ABC transporter substrate-binding protein" evidence="1">
    <location>
        <begin position="31"/>
        <end position="205"/>
    </location>
</feature>
<dbReference type="GeneID" id="97240326"/>
<dbReference type="Proteomes" id="UP000075787">
    <property type="component" value="Unassembled WGS sequence"/>
</dbReference>
<protein>
    <recommendedName>
        <fullName evidence="4">ABC transporter substrate-binding protein</fullName>
    </recommendedName>
</protein>
<evidence type="ECO:0000313" key="2">
    <source>
        <dbReference type="EMBL" id="KYO50147.1"/>
    </source>
</evidence>
<proteinExistence type="predicted"/>
<evidence type="ECO:0000313" key="3">
    <source>
        <dbReference type="Proteomes" id="UP000075787"/>
    </source>
</evidence>
<evidence type="ECO:0008006" key="4">
    <source>
        <dbReference type="Google" id="ProtNLM"/>
    </source>
</evidence>
<gene>
    <name evidence="2" type="ORF">AUP44_14455</name>
</gene>
<accession>A0A162JZ02</accession>
<dbReference type="AlphaFoldDB" id="A0A162JZ02"/>
<reference evidence="2 3" key="1">
    <citation type="submission" date="2015-12" db="EMBL/GenBank/DDBJ databases">
        <title>Genome sequence of Tistrella mobilis MCCC 1A02139.</title>
        <authorList>
            <person name="Lu L."/>
            <person name="Lai Q."/>
            <person name="Shao Z."/>
            <person name="Qian P."/>
        </authorList>
    </citation>
    <scope>NUCLEOTIDE SEQUENCE [LARGE SCALE GENOMIC DNA]</scope>
    <source>
        <strain evidence="2 3">MCCC 1A02139</strain>
    </source>
</reference>
<organism evidence="2 3">
    <name type="scientific">Tistrella mobilis</name>
    <dbReference type="NCBI Taxonomy" id="171437"/>
    <lineage>
        <taxon>Bacteria</taxon>
        <taxon>Pseudomonadati</taxon>
        <taxon>Pseudomonadota</taxon>
        <taxon>Alphaproteobacteria</taxon>
        <taxon>Geminicoccales</taxon>
        <taxon>Geminicoccaceae</taxon>
        <taxon>Tistrella</taxon>
    </lineage>
</organism>
<feature type="signal peptide" evidence="1">
    <location>
        <begin position="1"/>
        <end position="30"/>
    </location>
</feature>
<comment type="caution">
    <text evidence="2">The sequence shown here is derived from an EMBL/GenBank/DDBJ whole genome shotgun (WGS) entry which is preliminary data.</text>
</comment>
<dbReference type="EMBL" id="LPZR01000206">
    <property type="protein sequence ID" value="KYO50147.1"/>
    <property type="molecule type" value="Genomic_DNA"/>
</dbReference>
<sequence length="205" mass="22631">MIRTRFRTALFIAAVAAALVPLLRPSAARAHPHVWVTAEATPETVDDKVTAIQLSWTFDPMLSAVLIQDFDRNADGRYDAAEQAALTAELLKNMSEYGYFTHVQVDASFVDLAGVDGMAAAIGDKVVTMTFRARLKEPVDPRKHRITLGVYDPEYYIAFDLPAGSLHLNAPPLDLCRPVAREDTLNPIYFGYVNPEVIDVVCPAR</sequence>
<name>A0A162JZ02_9PROT</name>
<dbReference type="InterPro" id="IPR010412">
    <property type="entry name" value="DUF1007"/>
</dbReference>
<dbReference type="OrthoDB" id="1679673at2"/>
<evidence type="ECO:0000256" key="1">
    <source>
        <dbReference type="SAM" id="SignalP"/>
    </source>
</evidence>